<dbReference type="EMBL" id="JASMQC010000010">
    <property type="protein sequence ID" value="KAK1942083.1"/>
    <property type="molecule type" value="Genomic_DNA"/>
</dbReference>
<comment type="caution">
    <text evidence="1">The sequence shown here is derived from an EMBL/GenBank/DDBJ whole genome shotgun (WGS) entry which is preliminary data.</text>
</comment>
<dbReference type="Proteomes" id="UP001259832">
    <property type="component" value="Unassembled WGS sequence"/>
</dbReference>
<keyword evidence="2" id="KW-1185">Reference proteome</keyword>
<gene>
    <name evidence="1" type="ORF">P3T76_006405</name>
</gene>
<protein>
    <recommendedName>
        <fullName evidence="3">Crinkler (CRN) family protein</fullName>
    </recommendedName>
</protein>
<name>A0AAD9LM32_9STRA</name>
<dbReference type="AlphaFoldDB" id="A0AAD9LM32"/>
<reference evidence="1" key="1">
    <citation type="submission" date="2023-08" db="EMBL/GenBank/DDBJ databases">
        <title>Reference Genome Resource for the Citrus Pathogen Phytophthora citrophthora.</title>
        <authorList>
            <person name="Moller H."/>
            <person name="Coetzee B."/>
            <person name="Rose L.J."/>
            <person name="Van Niekerk J.M."/>
        </authorList>
    </citation>
    <scope>NUCLEOTIDE SEQUENCE</scope>
    <source>
        <strain evidence="1">STE-U-9442</strain>
    </source>
</reference>
<organism evidence="1 2">
    <name type="scientific">Phytophthora citrophthora</name>
    <dbReference type="NCBI Taxonomy" id="4793"/>
    <lineage>
        <taxon>Eukaryota</taxon>
        <taxon>Sar</taxon>
        <taxon>Stramenopiles</taxon>
        <taxon>Oomycota</taxon>
        <taxon>Peronosporomycetes</taxon>
        <taxon>Peronosporales</taxon>
        <taxon>Peronosporaceae</taxon>
        <taxon>Phytophthora</taxon>
    </lineage>
</organism>
<accession>A0AAD9LM32</accession>
<evidence type="ECO:0000313" key="2">
    <source>
        <dbReference type="Proteomes" id="UP001259832"/>
    </source>
</evidence>
<evidence type="ECO:0000313" key="1">
    <source>
        <dbReference type="EMBL" id="KAK1942083.1"/>
    </source>
</evidence>
<evidence type="ECO:0008006" key="3">
    <source>
        <dbReference type="Google" id="ProtNLM"/>
    </source>
</evidence>
<sequence>MFSSVKAGLVFFNHVKDKLGANRLIPINERIELLEEKFFVVGGSARMMFDDLTEVAMSQLDSSLDSVGDIVKCLARNVGHFSPPVVNQLFSWYPNHQFCCVGSSYVLRQISLRVGSENLHVISPYLASKRAKDKYKLEMWFFSSLVHGGVQCYEGGNFFESELWSACRLDDVDPKSDEPINSLGPRWFISRPWQSGGYDIVFIQPKELARSDSPSFKVDFCKTFLSRLVARQKNSLWIWSVEVFFVVPIDKMKGFIIPVEESEFRHAVESAVESKGVLMNISIRVVGIKYRLEKGVNEG</sequence>
<proteinExistence type="predicted"/>